<gene>
    <name evidence="1" type="ORF">DSO57_1011274</name>
</gene>
<dbReference type="EMBL" id="QTSX02002168">
    <property type="protein sequence ID" value="KAJ9077984.1"/>
    <property type="molecule type" value="Genomic_DNA"/>
</dbReference>
<comment type="caution">
    <text evidence="1">The sequence shown here is derived from an EMBL/GenBank/DDBJ whole genome shotgun (WGS) entry which is preliminary data.</text>
</comment>
<protein>
    <submittedName>
        <fullName evidence="1">Uncharacterized protein</fullName>
    </submittedName>
</protein>
<dbReference type="Proteomes" id="UP001165960">
    <property type="component" value="Unassembled WGS sequence"/>
</dbReference>
<keyword evidence="2" id="KW-1185">Reference proteome</keyword>
<evidence type="ECO:0000313" key="2">
    <source>
        <dbReference type="Proteomes" id="UP001165960"/>
    </source>
</evidence>
<accession>A0ACC2TTT2</accession>
<sequence length="70" mass="7985">MLDSNNGGPTPETHFKPTFKQVFDPKTSTIATFLTIYETFMCRAFDEIKKEHILTCLHPTCQEVVVSFTT</sequence>
<organism evidence="1 2">
    <name type="scientific">Entomophthora muscae</name>
    <dbReference type="NCBI Taxonomy" id="34485"/>
    <lineage>
        <taxon>Eukaryota</taxon>
        <taxon>Fungi</taxon>
        <taxon>Fungi incertae sedis</taxon>
        <taxon>Zoopagomycota</taxon>
        <taxon>Entomophthoromycotina</taxon>
        <taxon>Entomophthoromycetes</taxon>
        <taxon>Entomophthorales</taxon>
        <taxon>Entomophthoraceae</taxon>
        <taxon>Entomophthora</taxon>
    </lineage>
</organism>
<name>A0ACC2TTT2_9FUNG</name>
<reference evidence="1" key="1">
    <citation type="submission" date="2022-04" db="EMBL/GenBank/DDBJ databases">
        <title>Genome of the entomopathogenic fungus Entomophthora muscae.</title>
        <authorList>
            <person name="Elya C."/>
            <person name="Lovett B.R."/>
            <person name="Lee E."/>
            <person name="Macias A.M."/>
            <person name="Hajek A.E."/>
            <person name="De Bivort B.L."/>
            <person name="Kasson M.T."/>
            <person name="De Fine Licht H.H."/>
            <person name="Stajich J.E."/>
        </authorList>
    </citation>
    <scope>NUCLEOTIDE SEQUENCE</scope>
    <source>
        <strain evidence="1">Berkeley</strain>
    </source>
</reference>
<evidence type="ECO:0000313" key="1">
    <source>
        <dbReference type="EMBL" id="KAJ9077984.1"/>
    </source>
</evidence>
<proteinExistence type="predicted"/>